<evidence type="ECO:0000259" key="1">
    <source>
        <dbReference type="PROSITE" id="PS50994"/>
    </source>
</evidence>
<dbReference type="GO" id="GO:0015074">
    <property type="term" value="P:DNA integration"/>
    <property type="evidence" value="ECO:0007669"/>
    <property type="project" value="InterPro"/>
</dbReference>
<protein>
    <submittedName>
        <fullName evidence="2">Pro-Pol polyprotein</fullName>
    </submittedName>
</protein>
<dbReference type="OrthoDB" id="441285at2759"/>
<accession>A0A371G4F7</accession>
<dbReference type="SUPFAM" id="SSF53098">
    <property type="entry name" value="Ribonuclease H-like"/>
    <property type="match status" value="1"/>
</dbReference>
<dbReference type="InterPro" id="IPR001584">
    <property type="entry name" value="Integrase_cat-core"/>
</dbReference>
<dbReference type="Gene3D" id="3.30.420.10">
    <property type="entry name" value="Ribonuclease H-like superfamily/Ribonuclease H"/>
    <property type="match status" value="1"/>
</dbReference>
<name>A0A371G4F7_MUCPR</name>
<evidence type="ECO:0000313" key="3">
    <source>
        <dbReference type="Proteomes" id="UP000257109"/>
    </source>
</evidence>
<dbReference type="Proteomes" id="UP000257109">
    <property type="component" value="Unassembled WGS sequence"/>
</dbReference>
<dbReference type="Pfam" id="PF00665">
    <property type="entry name" value="rve"/>
    <property type="match status" value="1"/>
</dbReference>
<dbReference type="PROSITE" id="PS50994">
    <property type="entry name" value="INTEGRASE"/>
    <property type="match status" value="1"/>
</dbReference>
<reference evidence="2" key="1">
    <citation type="submission" date="2018-05" db="EMBL/GenBank/DDBJ databases">
        <title>Draft genome of Mucuna pruriens seed.</title>
        <authorList>
            <person name="Nnadi N.E."/>
            <person name="Vos R."/>
            <person name="Hasami M.H."/>
            <person name="Devisetty U.K."/>
            <person name="Aguiy J.C."/>
        </authorList>
    </citation>
    <scope>NUCLEOTIDE SEQUENCE [LARGE SCALE GENOMIC DNA]</scope>
    <source>
        <strain evidence="2">JCA_2017</strain>
    </source>
</reference>
<dbReference type="PANTHER" id="PTHR47266">
    <property type="entry name" value="ENDONUCLEASE-RELATED"/>
    <property type="match status" value="1"/>
</dbReference>
<gene>
    <name evidence="2" type="primary">pol</name>
    <name evidence="2" type="ORF">CR513_33365</name>
</gene>
<dbReference type="InterPro" id="IPR036397">
    <property type="entry name" value="RNaseH_sf"/>
</dbReference>
<dbReference type="AlphaFoldDB" id="A0A371G4F7"/>
<keyword evidence="3" id="KW-1185">Reference proteome</keyword>
<organism evidence="2 3">
    <name type="scientific">Mucuna pruriens</name>
    <name type="common">Velvet bean</name>
    <name type="synonym">Dolichos pruriens</name>
    <dbReference type="NCBI Taxonomy" id="157652"/>
    <lineage>
        <taxon>Eukaryota</taxon>
        <taxon>Viridiplantae</taxon>
        <taxon>Streptophyta</taxon>
        <taxon>Embryophyta</taxon>
        <taxon>Tracheophyta</taxon>
        <taxon>Spermatophyta</taxon>
        <taxon>Magnoliopsida</taxon>
        <taxon>eudicotyledons</taxon>
        <taxon>Gunneridae</taxon>
        <taxon>Pentapetalae</taxon>
        <taxon>rosids</taxon>
        <taxon>fabids</taxon>
        <taxon>Fabales</taxon>
        <taxon>Fabaceae</taxon>
        <taxon>Papilionoideae</taxon>
        <taxon>50 kb inversion clade</taxon>
        <taxon>NPAAA clade</taxon>
        <taxon>indigoferoid/millettioid clade</taxon>
        <taxon>Phaseoleae</taxon>
        <taxon>Mucuna</taxon>
    </lineage>
</organism>
<sequence>MLFCKSFDVWGIYFMGPFPISYGNSYILLTVDYVSRWVEVRTTKANDAKTVVNFVKSNIFAGLALINDQGNHFYNHAMAMLLKKYEVVHRIATAYHPQTNSQAEGNQKVIIEDGESRPERWSHRLEDTLWAHRTTYWTPLGMSPYQIVFGKDFHLPVEIEHRAYLAIKK</sequence>
<dbReference type="EMBL" id="QJKJ01006796">
    <property type="protein sequence ID" value="RDX85442.1"/>
    <property type="molecule type" value="Genomic_DNA"/>
</dbReference>
<evidence type="ECO:0000313" key="2">
    <source>
        <dbReference type="EMBL" id="RDX85442.1"/>
    </source>
</evidence>
<feature type="domain" description="Integrase catalytic" evidence="1">
    <location>
        <begin position="1"/>
        <end position="164"/>
    </location>
</feature>
<comment type="caution">
    <text evidence="2">The sequence shown here is derived from an EMBL/GenBank/DDBJ whole genome shotgun (WGS) entry which is preliminary data.</text>
</comment>
<feature type="non-terminal residue" evidence="2">
    <location>
        <position position="1"/>
    </location>
</feature>
<dbReference type="GO" id="GO:0003676">
    <property type="term" value="F:nucleic acid binding"/>
    <property type="evidence" value="ECO:0007669"/>
    <property type="project" value="InterPro"/>
</dbReference>
<dbReference type="STRING" id="157652.A0A371G4F7"/>
<proteinExistence type="predicted"/>
<dbReference type="InterPro" id="IPR052160">
    <property type="entry name" value="Gypsy_RT_Integrase-like"/>
</dbReference>
<dbReference type="InterPro" id="IPR012337">
    <property type="entry name" value="RNaseH-like_sf"/>
</dbReference>